<dbReference type="InterPro" id="IPR027417">
    <property type="entry name" value="P-loop_NTPase"/>
</dbReference>
<gene>
    <name evidence="3" type="primary">addB</name>
    <name evidence="3" type="ORF">F0357_15110</name>
</gene>
<dbReference type="InterPro" id="IPR011604">
    <property type="entry name" value="PDDEXK-like_dom_sf"/>
</dbReference>
<feature type="region of interest" description="Disordered" evidence="1">
    <location>
        <begin position="731"/>
        <end position="750"/>
    </location>
</feature>
<accession>A0A6A7Y484</accession>
<organism evidence="3 4">
    <name type="scientific">Segnochrobactrum spirostomi</name>
    <dbReference type="NCBI Taxonomy" id="2608987"/>
    <lineage>
        <taxon>Bacteria</taxon>
        <taxon>Pseudomonadati</taxon>
        <taxon>Pseudomonadota</taxon>
        <taxon>Alphaproteobacteria</taxon>
        <taxon>Hyphomicrobiales</taxon>
        <taxon>Segnochrobactraceae</taxon>
        <taxon>Segnochrobactrum</taxon>
    </lineage>
</organism>
<evidence type="ECO:0000256" key="1">
    <source>
        <dbReference type="SAM" id="MobiDB-lite"/>
    </source>
</evidence>
<dbReference type="AlphaFoldDB" id="A0A6A7Y484"/>
<dbReference type="NCBIfam" id="TIGR02786">
    <property type="entry name" value="addB_alphas"/>
    <property type="match status" value="1"/>
</dbReference>
<dbReference type="Pfam" id="PF12705">
    <property type="entry name" value="PDDEXK_1"/>
    <property type="match status" value="1"/>
</dbReference>
<evidence type="ECO:0000313" key="4">
    <source>
        <dbReference type="Proteomes" id="UP000332515"/>
    </source>
</evidence>
<feature type="compositionally biased region" description="Pro residues" evidence="1">
    <location>
        <begin position="735"/>
        <end position="749"/>
    </location>
</feature>
<dbReference type="RefSeq" id="WP_153483642.1">
    <property type="nucleotide sequence ID" value="NZ_VWNA01000001.1"/>
</dbReference>
<feature type="domain" description="PD-(D/E)XK endonuclease-like" evidence="2">
    <location>
        <begin position="758"/>
        <end position="985"/>
    </location>
</feature>
<dbReference type="InterPro" id="IPR014153">
    <property type="entry name" value="Ds_break_AddB"/>
</dbReference>
<reference evidence="3 4" key="1">
    <citation type="submission" date="2019-09" db="EMBL/GenBank/DDBJ databases">
        <title>Segnochrobactrum spirostomi gen. nov., sp. nov., isolated from the ciliate Spirostomum cf. yagiui and description of a novel family, Segnochrobactraceae fam. nov. within the order Rhizobiales of the class Alphaproteobacteria.</title>
        <authorList>
            <person name="Akter S."/>
            <person name="Shazib S.U.A."/>
            <person name="Shin M.K."/>
        </authorList>
    </citation>
    <scope>NUCLEOTIDE SEQUENCE [LARGE SCALE GENOMIC DNA]</scope>
    <source>
        <strain evidence="3 4">Sp-1</strain>
    </source>
</reference>
<keyword evidence="4" id="KW-1185">Reference proteome</keyword>
<name>A0A6A7Y484_9HYPH</name>
<evidence type="ECO:0000259" key="2">
    <source>
        <dbReference type="Pfam" id="PF12705"/>
    </source>
</evidence>
<proteinExistence type="predicted"/>
<dbReference type="Proteomes" id="UP000332515">
    <property type="component" value="Unassembled WGS sequence"/>
</dbReference>
<dbReference type="EMBL" id="VWNA01000001">
    <property type="protein sequence ID" value="MQT13944.1"/>
    <property type="molecule type" value="Genomic_DNA"/>
</dbReference>
<dbReference type="InterPro" id="IPR038726">
    <property type="entry name" value="PDDEXK_AddAB-type"/>
</dbReference>
<protein>
    <submittedName>
        <fullName evidence="3">Double-strand break repair protein AddB</fullName>
    </submittedName>
</protein>
<sequence length="1028" mass="109059">MADGDAGDDRRDAATPRVYTIPPTARFLDVVADALVSGRLVPGGALDADPLALADAVIYVPTRRAGRALGEALVDRLGGRAAILPSIRPLGDVEEDLIALDGHAGDGADVDPAADLLGRRLAMTELVLGWARHLSGDTRLLIPGEVIAVPTSPADSARLADDLLGLMDQVTTEEVSWDALTTLVPDDLARFWQITLHFLSIATHSWPAILAERGLSDPAKRRVALIRAEARRLAIAPPRGPVIVAGSTGSVPAAAGLMAVIARLPRGAIVLPGLDPSLDAVSWAALGGAADTPGSPSHPQYGLARLIARLGIGRDDVVALAAPPSPALDLRTRLVGEAFRPAETTEAWADLTDRLGGPAALAAALEGVSVVEAANDREEALAIALLLREAVEAGATTAALVTPDRAIARRVQSELQRWGIRVDDSAGLPLAQTPDGILARLIAEAALDGSDPRTLLALLKHPLARFGLAAGRARRDAERLERDLLRGPRLAAGIMPLVRAAESTAPRLAPFLRRVETILAPLLTIAAAGDAVGIATIARAQRAVIEAVATGDPEDEPRAPSRAALALDAALERLSADDADGFAIRPADWPALFVALVGDTPIRPPGSGDGRIHIWGALEARLQPADLIVLAGLNESVWPQTANTDPWLTRSMRAGLGLDPPERRIGLSAHDVAQALGAPQVVLSRAERIGTSPTVASRWLQRLKAVTGTTAWRTATARGDSWLALARRLDRPEAPPRPAPRPNPKPPVAARPDRLRITEIETLIRDPYAVYARRVLRLEPLDPIAADPGGLERGTMIHDALATFFANWNGPLNDGAVAALLAEGRRAFAAIAAFPEVMALWWPRFERVARALIALEAAELAPARRHLEIAGELELKMRERVVRLIGRADRIDERADGRLAVLDYKTGGAPSPSQVAALLAPQLPLEAAMARLGGFPGVPSMKEVALLRYVLARGGEPAVAFVDIAPEETTPNDLADEAMRRLNALLARYEEPDQGYLSRAWVAFERARTGDYDHLARVAEWSAGGDEP</sequence>
<comment type="caution">
    <text evidence="3">The sequence shown here is derived from an EMBL/GenBank/DDBJ whole genome shotgun (WGS) entry which is preliminary data.</text>
</comment>
<evidence type="ECO:0000313" key="3">
    <source>
        <dbReference type="EMBL" id="MQT13944.1"/>
    </source>
</evidence>
<dbReference type="Gene3D" id="3.90.320.10">
    <property type="match status" value="1"/>
</dbReference>
<dbReference type="SUPFAM" id="SSF52540">
    <property type="entry name" value="P-loop containing nucleoside triphosphate hydrolases"/>
    <property type="match status" value="1"/>
</dbReference>